<keyword evidence="5 7" id="KW-0472">Membrane</keyword>
<dbReference type="STRING" id="1921510.BSL82_07340"/>
<feature type="transmembrane region" description="Helical" evidence="7">
    <location>
        <begin position="147"/>
        <end position="174"/>
    </location>
</feature>
<accession>A0A1L3ZU38</accession>
<keyword evidence="10" id="KW-1185">Reference proteome</keyword>
<dbReference type="KEGG" id="sphj:BSL82_07340"/>
<dbReference type="PANTHER" id="PTHR11403">
    <property type="entry name" value="CYTOCHROME C OXIDASE SUBUNIT III"/>
    <property type="match status" value="1"/>
</dbReference>
<dbReference type="InterPro" id="IPR013833">
    <property type="entry name" value="Cyt_c_oxidase_su3_a-hlx"/>
</dbReference>
<dbReference type="InterPro" id="IPR000298">
    <property type="entry name" value="Cyt_c_oxidase-like_su3"/>
</dbReference>
<gene>
    <name evidence="9" type="ORF">BSL82_07340</name>
</gene>
<evidence type="ECO:0000256" key="1">
    <source>
        <dbReference type="ARBA" id="ARBA00004141"/>
    </source>
</evidence>
<dbReference type="Gene3D" id="1.20.120.80">
    <property type="entry name" value="Cytochrome c oxidase, subunit III, four-helix bundle"/>
    <property type="match status" value="1"/>
</dbReference>
<dbReference type="InterPro" id="IPR024791">
    <property type="entry name" value="Cyt_c/ubiquinol_Oxase_su3"/>
</dbReference>
<evidence type="ECO:0000256" key="3">
    <source>
        <dbReference type="ARBA" id="ARBA00022692"/>
    </source>
</evidence>
<evidence type="ECO:0000313" key="9">
    <source>
        <dbReference type="EMBL" id="API59143.1"/>
    </source>
</evidence>
<dbReference type="SUPFAM" id="SSF81452">
    <property type="entry name" value="Cytochrome c oxidase subunit III-like"/>
    <property type="match status" value="1"/>
</dbReference>
<dbReference type="GO" id="GO:0005886">
    <property type="term" value="C:plasma membrane"/>
    <property type="evidence" value="ECO:0007669"/>
    <property type="project" value="UniProtKB-SubCell"/>
</dbReference>
<proteinExistence type="inferred from homology"/>
<feature type="domain" description="Heme-copper oxidase subunit III family profile" evidence="8">
    <location>
        <begin position="1"/>
        <end position="213"/>
    </location>
</feature>
<organism evidence="9 10">
    <name type="scientific">Tardibacter chloracetimidivorans</name>
    <dbReference type="NCBI Taxonomy" id="1921510"/>
    <lineage>
        <taxon>Bacteria</taxon>
        <taxon>Pseudomonadati</taxon>
        <taxon>Pseudomonadota</taxon>
        <taxon>Alphaproteobacteria</taxon>
        <taxon>Sphingomonadales</taxon>
        <taxon>Sphingomonadaceae</taxon>
        <taxon>Tardibacter</taxon>
    </lineage>
</organism>
<dbReference type="GO" id="GO:0004129">
    <property type="term" value="F:cytochrome-c oxidase activity"/>
    <property type="evidence" value="ECO:0007669"/>
    <property type="project" value="InterPro"/>
</dbReference>
<comment type="similarity">
    <text evidence="2 6">Belongs to the cytochrome c oxidase subunit 3 family.</text>
</comment>
<evidence type="ECO:0000256" key="2">
    <source>
        <dbReference type="ARBA" id="ARBA00010581"/>
    </source>
</evidence>
<dbReference type="RefSeq" id="WP_072596695.1">
    <property type="nucleotide sequence ID" value="NZ_CP018221.1"/>
</dbReference>
<sequence>MNLFRQLAEKPWTTPGHHAWAAADGAGGDLRRTAVTGLKLYFAAATVMFGLILAGYLMSGSHGGEHNMPQDWRPLPKNWLLWYNSGILVLNSLAWHWALTAAREGNARVLQRALAMAGALGFVFLLGQLAVWRLLEDGGYFMTRNMAVAFFYVLVVLHGLHLVGGLIVWSRAFARLLGSAPPEKLLLTVDLCARYWHFLLVVWLAMFGLLMLS</sequence>
<dbReference type="PANTHER" id="PTHR11403:SF10">
    <property type="entry name" value="CYTOCHROME C OXIDASE"/>
    <property type="match status" value="1"/>
</dbReference>
<reference evidence="10" key="1">
    <citation type="submission" date="2016-11" db="EMBL/GenBank/DDBJ databases">
        <title>Complete Genome Sequence of alachlor-degrading Sphingomonas sp. strain JJ-A5.</title>
        <authorList>
            <person name="Lee H."/>
            <person name="Ka J.-O."/>
        </authorList>
    </citation>
    <scope>NUCLEOTIDE SEQUENCE [LARGE SCALE GENOMIC DNA]</scope>
    <source>
        <strain evidence="10">JJ-A5</strain>
    </source>
</reference>
<evidence type="ECO:0000259" key="8">
    <source>
        <dbReference type="PROSITE" id="PS50253"/>
    </source>
</evidence>
<protein>
    <recommendedName>
        <fullName evidence="8">Heme-copper oxidase subunit III family profile domain-containing protein</fullName>
    </recommendedName>
</protein>
<feature type="transmembrane region" description="Helical" evidence="7">
    <location>
        <begin position="40"/>
        <end position="59"/>
    </location>
</feature>
<dbReference type="Pfam" id="PF00510">
    <property type="entry name" value="COX3"/>
    <property type="match status" value="1"/>
</dbReference>
<feature type="transmembrane region" description="Helical" evidence="7">
    <location>
        <begin position="195"/>
        <end position="212"/>
    </location>
</feature>
<keyword evidence="3 6" id="KW-0812">Transmembrane</keyword>
<dbReference type="InterPro" id="IPR035973">
    <property type="entry name" value="Cyt_c_oxidase_su3-like_sf"/>
</dbReference>
<evidence type="ECO:0000256" key="4">
    <source>
        <dbReference type="ARBA" id="ARBA00022989"/>
    </source>
</evidence>
<dbReference type="GO" id="GO:0019646">
    <property type="term" value="P:aerobic electron transport chain"/>
    <property type="evidence" value="ECO:0007669"/>
    <property type="project" value="InterPro"/>
</dbReference>
<name>A0A1L3ZU38_9SPHN</name>
<dbReference type="OrthoDB" id="9808200at2"/>
<dbReference type="EMBL" id="CP018221">
    <property type="protein sequence ID" value="API59143.1"/>
    <property type="molecule type" value="Genomic_DNA"/>
</dbReference>
<evidence type="ECO:0000256" key="5">
    <source>
        <dbReference type="ARBA" id="ARBA00023136"/>
    </source>
</evidence>
<feature type="transmembrane region" description="Helical" evidence="7">
    <location>
        <begin position="113"/>
        <end position="135"/>
    </location>
</feature>
<feature type="transmembrane region" description="Helical" evidence="7">
    <location>
        <begin position="79"/>
        <end position="101"/>
    </location>
</feature>
<comment type="subcellular location">
    <subcellularLocation>
        <location evidence="6">Cell membrane</location>
        <topology evidence="6">Multi-pass membrane protein</topology>
    </subcellularLocation>
    <subcellularLocation>
        <location evidence="1">Membrane</location>
        <topology evidence="1">Multi-pass membrane protein</topology>
    </subcellularLocation>
</comment>
<dbReference type="PROSITE" id="PS50253">
    <property type="entry name" value="COX3"/>
    <property type="match status" value="1"/>
</dbReference>
<evidence type="ECO:0000313" key="10">
    <source>
        <dbReference type="Proteomes" id="UP000182063"/>
    </source>
</evidence>
<keyword evidence="4 7" id="KW-1133">Transmembrane helix</keyword>
<dbReference type="Proteomes" id="UP000182063">
    <property type="component" value="Chromosome"/>
</dbReference>
<dbReference type="AlphaFoldDB" id="A0A1L3ZU38"/>
<evidence type="ECO:0000256" key="7">
    <source>
        <dbReference type="SAM" id="Phobius"/>
    </source>
</evidence>
<evidence type="ECO:0000256" key="6">
    <source>
        <dbReference type="RuleBase" id="RU003376"/>
    </source>
</evidence>